<dbReference type="InterPro" id="IPR013517">
    <property type="entry name" value="FG-GAP"/>
</dbReference>
<keyword evidence="1" id="KW-0732">Signal</keyword>
<dbReference type="EMBL" id="CAJNOI010000400">
    <property type="protein sequence ID" value="CAF1268176.1"/>
    <property type="molecule type" value="Genomic_DNA"/>
</dbReference>
<name>A0A815BE44_9BILA</name>
<dbReference type="InterPro" id="IPR028994">
    <property type="entry name" value="Integrin_alpha_N"/>
</dbReference>
<evidence type="ECO:0000313" key="3">
    <source>
        <dbReference type="EMBL" id="CAF1554509.1"/>
    </source>
</evidence>
<organism evidence="2 5">
    <name type="scientific">Adineta steineri</name>
    <dbReference type="NCBI Taxonomy" id="433720"/>
    <lineage>
        <taxon>Eukaryota</taxon>
        <taxon>Metazoa</taxon>
        <taxon>Spiralia</taxon>
        <taxon>Gnathifera</taxon>
        <taxon>Rotifera</taxon>
        <taxon>Eurotatoria</taxon>
        <taxon>Bdelloidea</taxon>
        <taxon>Adinetida</taxon>
        <taxon>Adinetidae</taxon>
        <taxon>Adineta</taxon>
    </lineage>
</organism>
<evidence type="ECO:0008006" key="6">
    <source>
        <dbReference type="Google" id="ProtNLM"/>
    </source>
</evidence>
<dbReference type="Proteomes" id="UP000663877">
    <property type="component" value="Unassembled WGS sequence"/>
</dbReference>
<dbReference type="AlphaFoldDB" id="A0A815BE44"/>
<evidence type="ECO:0000313" key="4">
    <source>
        <dbReference type="Proteomes" id="UP000663832"/>
    </source>
</evidence>
<dbReference type="SUPFAM" id="SSF69318">
    <property type="entry name" value="Integrin alpha N-terminal domain"/>
    <property type="match status" value="1"/>
</dbReference>
<gene>
    <name evidence="2" type="ORF">BJG266_LOCUS30510</name>
    <name evidence="3" type="ORF">QVE165_LOCUS47363</name>
</gene>
<protein>
    <recommendedName>
        <fullName evidence="6">VCBS repeat-containing protein</fullName>
    </recommendedName>
</protein>
<dbReference type="Proteomes" id="UP000663832">
    <property type="component" value="Unassembled WGS sequence"/>
</dbReference>
<dbReference type="OrthoDB" id="10047769at2759"/>
<dbReference type="Pfam" id="PF13517">
    <property type="entry name" value="FG-GAP_3"/>
    <property type="match status" value="1"/>
</dbReference>
<comment type="caution">
    <text evidence="2">The sequence shown here is derived from an EMBL/GenBank/DDBJ whole genome shotgun (WGS) entry which is preliminary data.</text>
</comment>
<accession>A0A815BE44</accession>
<evidence type="ECO:0000256" key="1">
    <source>
        <dbReference type="ARBA" id="ARBA00022729"/>
    </source>
</evidence>
<evidence type="ECO:0000313" key="2">
    <source>
        <dbReference type="EMBL" id="CAF1268176.1"/>
    </source>
</evidence>
<evidence type="ECO:0000313" key="5">
    <source>
        <dbReference type="Proteomes" id="UP000663877"/>
    </source>
</evidence>
<proteinExistence type="predicted"/>
<dbReference type="EMBL" id="CAJNOM010000744">
    <property type="protein sequence ID" value="CAF1554509.1"/>
    <property type="molecule type" value="Genomic_DNA"/>
</dbReference>
<dbReference type="Gene3D" id="2.30.30.100">
    <property type="match status" value="1"/>
</dbReference>
<keyword evidence="4" id="KW-1185">Reference proteome</keyword>
<sequence length="110" mass="11526">MYVIKAVSMIARCNMTYMTQATYLTGTSPTGLAVVDVNGDNKPDIIVTNNGNSNVGVLLNVGNDTFAKQTICSTGSKPVSLVVVDVNNDTKPDIINANSNSNTVGVLLAF</sequence>
<dbReference type="PANTHER" id="PTHR46580">
    <property type="entry name" value="SENSOR KINASE-RELATED"/>
    <property type="match status" value="1"/>
</dbReference>
<reference evidence="2" key="1">
    <citation type="submission" date="2021-02" db="EMBL/GenBank/DDBJ databases">
        <authorList>
            <person name="Nowell W R."/>
        </authorList>
    </citation>
    <scope>NUCLEOTIDE SEQUENCE</scope>
</reference>